<dbReference type="RefSeq" id="WP_034647142.1">
    <property type="nucleotide sequence ID" value="NZ_ARZX01000034.1"/>
</dbReference>
<proteinExistence type="predicted"/>
<dbReference type="EMBL" id="ARZX01000034">
    <property type="protein sequence ID" value="EWH10545.1"/>
    <property type="molecule type" value="Genomic_DNA"/>
</dbReference>
<accession>A0ABN0RJN4</accession>
<evidence type="ECO:0000313" key="2">
    <source>
        <dbReference type="Proteomes" id="UP000019275"/>
    </source>
</evidence>
<reference evidence="1 2" key="1">
    <citation type="journal article" date="2014" name="Genome Announc.">
        <title>Draft Genome Sequence of the Carrageenan-Degrading Bacterium Cellulophaga sp. Strain KL-A, Isolated from Decaying Marine Algae.</title>
        <authorList>
            <person name="Shan D."/>
            <person name="Ying J."/>
            <person name="Li X."/>
            <person name="Gao Z."/>
            <person name="Wei G."/>
            <person name="Shao Z."/>
        </authorList>
    </citation>
    <scope>NUCLEOTIDE SEQUENCE [LARGE SCALE GENOMIC DNA]</scope>
    <source>
        <strain evidence="1 2">KL-A</strain>
    </source>
</reference>
<protein>
    <submittedName>
        <fullName evidence="1">Uncharacterized protein</fullName>
    </submittedName>
</protein>
<keyword evidence="2" id="KW-1185">Reference proteome</keyword>
<gene>
    <name evidence="1" type="ORF">KLA_16617</name>
</gene>
<sequence length="590" mass="68404">MRDQTFLTLKKRMLKRSMELWGINEANDIDPLIDLLIDVYAYEKAKLYQEIKLSDTQLLHRLSRILMSSKWSSPMPAHGLMLIYPNDDSYTVSSENHFYVNTSSYGKDNLSVFFTPLVKSNIYKAQVKHKLINTDIVSYTNNEIITNTFFDANNRVEDNALWLGIEITDEQLNSLDKLSVTILMEDLTLYPLLNAMSVNGENRVNVNCTKQDFEPDALDETHYFNEINNYYKDYFYLLELSKNAHTKKSLSQLFPFAKKEVGDLDYDQNLFWVKIKLPEIFSYKKLKEFHVYLNAVPVVNRKRIYKQHNYKKNGRIVSLPSESKNYFLNVKSAQDDNGNYLKNILKDYENKKNGSYSLYFGDIEKFDTRSAKVLIGKVIQAIREEGNAFTAMNPEKLEAYLEELVSQLALLEQKAVENIKDVDILQNPFLLTYPYANGTNYEIEYWITNAEVGNGFDEHSRFNQYATNEFNIKKTRLLTQTIGGKIRKEEREQIDSLRYGLLTKERIVSTADIKSYINQQIGNYVSTIEIKPGVKISKEKKKGIIRTTDVIITLSTLFSSALDLNRLGVYFENELTQKSISSIPYNVVIQ</sequence>
<comment type="caution">
    <text evidence="1">The sequence shown here is derived from an EMBL/GenBank/DDBJ whole genome shotgun (WGS) entry which is preliminary data.</text>
</comment>
<name>A0ABN0RJN4_9FLAO</name>
<evidence type="ECO:0000313" key="1">
    <source>
        <dbReference type="EMBL" id="EWH10545.1"/>
    </source>
</evidence>
<dbReference type="Proteomes" id="UP000019275">
    <property type="component" value="Unassembled WGS sequence"/>
</dbReference>
<organism evidence="1 2">
    <name type="scientific">Cellulophaga geojensis KL-A</name>
    <dbReference type="NCBI Taxonomy" id="1328323"/>
    <lineage>
        <taxon>Bacteria</taxon>
        <taxon>Pseudomonadati</taxon>
        <taxon>Bacteroidota</taxon>
        <taxon>Flavobacteriia</taxon>
        <taxon>Flavobacteriales</taxon>
        <taxon>Flavobacteriaceae</taxon>
        <taxon>Cellulophaga</taxon>
    </lineage>
</organism>